<dbReference type="AlphaFoldDB" id="A0A379DX75"/>
<protein>
    <submittedName>
        <fullName evidence="2">Cytochrome c biogenesis protein CcmA</fullName>
    </submittedName>
</protein>
<dbReference type="RefSeq" id="WP_021668916.1">
    <property type="nucleotide sequence ID" value="NZ_CAUPLV010000047.1"/>
</dbReference>
<proteinExistence type="predicted"/>
<dbReference type="InterPro" id="IPR041685">
    <property type="entry name" value="AAA_GajA/Old/RecF-like"/>
</dbReference>
<sequence length="456" mass="52790">MKLISFKGEKIRGYQNHSINFRDGLTFLIGINGSGKTTVLRLLQGLLTPSYLDLAQIEFSTICVQFTNKEDSLIESVACYSDGNNLSIEYTDSKRKRFIDDIPLVLCNINKYRSGRDLIDFEKLNRVISDFDDLATVKKIRDLKTPLFLGLNRRIMENSSLHPIEREFMSRRRMLQIEILSETVDNALYDIQEMFHNNIRRTAQSQFQLSDLFKKQVFEESFKVVKNISITNIDYSSELANLHNRQKNLNSVIQNLDVKDLMTQFSDYFNGMKNVLQILTETSALQEDKTPNPAYYNALLEWMINRSQLEKIDKIIKYAEEYAKNIQNLKAPINRFVNSVNLFFEESGKEIEVDERGEIKVRLKNTKKSNSIFDLSSGEKQLILLFAHIGFYKRNREASVAIIDEPELSLHISWQEIFIDALQHASPETQFIIATHAPAILAKPERKNMCEDLTNI</sequence>
<feature type="domain" description="Endonuclease GajA/Old nuclease/RecF-like AAA" evidence="1">
    <location>
        <begin position="1"/>
        <end position="440"/>
    </location>
</feature>
<evidence type="ECO:0000313" key="3">
    <source>
        <dbReference type="Proteomes" id="UP000254072"/>
    </source>
</evidence>
<dbReference type="SUPFAM" id="SSF52540">
    <property type="entry name" value="P-loop containing nucleoside triphosphate hydrolases"/>
    <property type="match status" value="2"/>
</dbReference>
<name>A0A379DX75_9BACT</name>
<accession>A0A379DX75</accession>
<dbReference type="InterPro" id="IPR051396">
    <property type="entry name" value="Bact_Antivir_Def_Nuclease"/>
</dbReference>
<evidence type="ECO:0000259" key="1">
    <source>
        <dbReference type="Pfam" id="PF13175"/>
    </source>
</evidence>
<dbReference type="PANTHER" id="PTHR43581:SF2">
    <property type="entry name" value="EXCINUCLEASE ATPASE SUBUNIT"/>
    <property type="match status" value="1"/>
</dbReference>
<organism evidence="2 3">
    <name type="scientific">Prevotella disiens</name>
    <dbReference type="NCBI Taxonomy" id="28130"/>
    <lineage>
        <taxon>Bacteria</taxon>
        <taxon>Pseudomonadati</taxon>
        <taxon>Bacteroidota</taxon>
        <taxon>Bacteroidia</taxon>
        <taxon>Bacteroidales</taxon>
        <taxon>Prevotellaceae</taxon>
        <taxon>Prevotella</taxon>
    </lineage>
</organism>
<dbReference type="GeneID" id="91081728"/>
<reference evidence="2 3" key="1">
    <citation type="submission" date="2018-06" db="EMBL/GenBank/DDBJ databases">
        <authorList>
            <consortium name="Pathogen Informatics"/>
            <person name="Doyle S."/>
        </authorList>
    </citation>
    <scope>NUCLEOTIDE SEQUENCE [LARGE SCALE GENOMIC DNA]</scope>
    <source>
        <strain evidence="2 3">NCTC11157</strain>
    </source>
</reference>
<evidence type="ECO:0000313" key="2">
    <source>
        <dbReference type="EMBL" id="SUB84760.1"/>
    </source>
</evidence>
<dbReference type="OrthoDB" id="9815944at2"/>
<dbReference type="CDD" id="cd00267">
    <property type="entry name" value="ABC_ATPase"/>
    <property type="match status" value="1"/>
</dbReference>
<dbReference type="InterPro" id="IPR027417">
    <property type="entry name" value="P-loop_NTPase"/>
</dbReference>
<dbReference type="PANTHER" id="PTHR43581">
    <property type="entry name" value="ATP/GTP PHOSPHATASE"/>
    <property type="match status" value="1"/>
</dbReference>
<dbReference type="EMBL" id="UGTL01000001">
    <property type="protein sequence ID" value="SUB84760.1"/>
    <property type="molecule type" value="Genomic_DNA"/>
</dbReference>
<dbReference type="Gene3D" id="3.40.50.300">
    <property type="entry name" value="P-loop containing nucleotide triphosphate hydrolases"/>
    <property type="match status" value="1"/>
</dbReference>
<dbReference type="Proteomes" id="UP000254072">
    <property type="component" value="Unassembled WGS sequence"/>
</dbReference>
<gene>
    <name evidence="2" type="ORF">NCTC11157_00474</name>
</gene>
<dbReference type="Pfam" id="PF13175">
    <property type="entry name" value="AAA_15"/>
    <property type="match status" value="1"/>
</dbReference>